<dbReference type="PRINTS" id="PR01011">
    <property type="entry name" value="GLUTPROXDASE"/>
</dbReference>
<dbReference type="KEGG" id="trz:GWP43_01905"/>
<keyword evidence="2 5" id="KW-0575">Peroxidase</keyword>
<dbReference type="RefSeq" id="WP_162662266.1">
    <property type="nucleotide sequence ID" value="NZ_CP048020.1"/>
</dbReference>
<evidence type="ECO:0000256" key="2">
    <source>
        <dbReference type="ARBA" id="ARBA00022559"/>
    </source>
</evidence>
<dbReference type="PANTHER" id="PTHR11592">
    <property type="entry name" value="GLUTATHIONE PEROXIDASE"/>
    <property type="match status" value="1"/>
</dbReference>
<dbReference type="PROSITE" id="PS51355">
    <property type="entry name" value="GLUTATHIONE_PEROXID_3"/>
    <property type="match status" value="1"/>
</dbReference>
<reference evidence="6 7" key="1">
    <citation type="submission" date="2020-01" db="EMBL/GenBank/DDBJ databases">
        <title>Complete genome sequence of a human oral phylogroup 1 Treponema sp. strain ATCC 700766, originally isolated from periodontitis dental plaque.</title>
        <authorList>
            <person name="Chan Y."/>
            <person name="Huo Y.-B."/>
            <person name="Yu X.-L."/>
            <person name="Zeng H."/>
            <person name="Leung W.-K."/>
            <person name="Watt R.M."/>
        </authorList>
    </citation>
    <scope>NUCLEOTIDE SEQUENCE [LARGE SCALE GENOMIC DNA]</scope>
    <source>
        <strain evidence="6 7">OMZ 804</strain>
    </source>
</reference>
<dbReference type="SUPFAM" id="SSF52833">
    <property type="entry name" value="Thioredoxin-like"/>
    <property type="match status" value="1"/>
</dbReference>
<evidence type="ECO:0000256" key="5">
    <source>
        <dbReference type="RuleBase" id="RU000499"/>
    </source>
</evidence>
<gene>
    <name evidence="6" type="ORF">GWP43_01905</name>
</gene>
<name>A0A6P1XY94_9SPIR</name>
<dbReference type="GO" id="GO:0004601">
    <property type="term" value="F:peroxidase activity"/>
    <property type="evidence" value="ECO:0007669"/>
    <property type="project" value="UniProtKB-KW"/>
</dbReference>
<feature type="active site" evidence="4">
    <location>
        <position position="35"/>
    </location>
</feature>
<dbReference type="EMBL" id="CP048020">
    <property type="protein sequence ID" value="QHX42407.1"/>
    <property type="molecule type" value="Genomic_DNA"/>
</dbReference>
<evidence type="ECO:0000313" key="6">
    <source>
        <dbReference type="EMBL" id="QHX42407.1"/>
    </source>
</evidence>
<dbReference type="PIRSF" id="PIRSF000303">
    <property type="entry name" value="Glutathion_perox"/>
    <property type="match status" value="1"/>
</dbReference>
<dbReference type="AlphaFoldDB" id="A0A6P1XY94"/>
<dbReference type="Gene3D" id="3.40.30.10">
    <property type="entry name" value="Glutaredoxin"/>
    <property type="match status" value="1"/>
</dbReference>
<organism evidence="6 7">
    <name type="scientific">Treponema vincentii</name>
    <dbReference type="NCBI Taxonomy" id="69710"/>
    <lineage>
        <taxon>Bacteria</taxon>
        <taxon>Pseudomonadati</taxon>
        <taxon>Spirochaetota</taxon>
        <taxon>Spirochaetia</taxon>
        <taxon>Spirochaetales</taxon>
        <taxon>Treponemataceae</taxon>
        <taxon>Treponema</taxon>
    </lineage>
</organism>
<dbReference type="Proteomes" id="UP000464374">
    <property type="component" value="Chromosome"/>
</dbReference>
<evidence type="ECO:0000256" key="1">
    <source>
        <dbReference type="ARBA" id="ARBA00006926"/>
    </source>
</evidence>
<evidence type="ECO:0000256" key="3">
    <source>
        <dbReference type="ARBA" id="ARBA00023002"/>
    </source>
</evidence>
<dbReference type="InterPro" id="IPR029759">
    <property type="entry name" value="GPX_AS"/>
</dbReference>
<dbReference type="InterPro" id="IPR036249">
    <property type="entry name" value="Thioredoxin-like_sf"/>
</dbReference>
<keyword evidence="3 5" id="KW-0560">Oxidoreductase</keyword>
<dbReference type="GO" id="GO:0034599">
    <property type="term" value="P:cellular response to oxidative stress"/>
    <property type="evidence" value="ECO:0007669"/>
    <property type="project" value="TreeGrafter"/>
</dbReference>
<sequence length="186" mass="20893">MMIYDYSVQDAQGNDVSLSKYKGKVLLIVNTATACGFTPQYKELEEIYEKYHDSGFEIIDVPCNQFGEQAPGTDAEIHTFCTLHYNTKFPQMKKSDVNGEHALPLFTYLKSQKKFEGFGAGKMAETLRDFIQKIDSDYKNTPDIKWNFTKFVIARDGTVVARFEPPAPMSDVAACVAGCVENLEGK</sequence>
<dbReference type="InterPro" id="IPR000889">
    <property type="entry name" value="Glutathione_peroxidase"/>
</dbReference>
<dbReference type="CDD" id="cd00340">
    <property type="entry name" value="GSH_Peroxidase"/>
    <property type="match status" value="1"/>
</dbReference>
<comment type="similarity">
    <text evidence="1 5">Belongs to the glutathione peroxidase family.</text>
</comment>
<proteinExistence type="inferred from homology"/>
<evidence type="ECO:0000256" key="4">
    <source>
        <dbReference type="PIRSR" id="PIRSR000303-1"/>
    </source>
</evidence>
<evidence type="ECO:0000313" key="7">
    <source>
        <dbReference type="Proteomes" id="UP000464374"/>
    </source>
</evidence>
<accession>A0A6P1XY94</accession>
<dbReference type="PROSITE" id="PS00460">
    <property type="entry name" value="GLUTATHIONE_PEROXID_1"/>
    <property type="match status" value="1"/>
</dbReference>
<dbReference type="Pfam" id="PF00255">
    <property type="entry name" value="GSHPx"/>
    <property type="match status" value="1"/>
</dbReference>
<protein>
    <recommendedName>
        <fullName evidence="5">Glutathione peroxidase</fullName>
    </recommendedName>
</protein>
<dbReference type="PANTHER" id="PTHR11592:SF78">
    <property type="entry name" value="GLUTATHIONE PEROXIDASE"/>
    <property type="match status" value="1"/>
</dbReference>
<dbReference type="FunFam" id="3.40.30.10:FF:000010">
    <property type="entry name" value="Glutathione peroxidase"/>
    <property type="match status" value="1"/>
</dbReference>